<dbReference type="eggNOG" id="KOG2392">
    <property type="taxonomic scope" value="Eukaryota"/>
</dbReference>
<name>W1PQN7_AMBTC</name>
<dbReference type="SUPFAM" id="SSF56574">
    <property type="entry name" value="Serpins"/>
    <property type="match status" value="1"/>
</dbReference>
<evidence type="ECO:0000313" key="5">
    <source>
        <dbReference type="Proteomes" id="UP000017836"/>
    </source>
</evidence>
<reference evidence="5" key="1">
    <citation type="journal article" date="2013" name="Science">
        <title>The Amborella genome and the evolution of flowering plants.</title>
        <authorList>
            <consortium name="Amborella Genome Project"/>
        </authorList>
    </citation>
    <scope>NUCLEOTIDE SEQUENCE [LARGE SCALE GENOMIC DNA]</scope>
</reference>
<dbReference type="InterPro" id="IPR036186">
    <property type="entry name" value="Serpin_sf"/>
</dbReference>
<dbReference type="InterPro" id="IPR042178">
    <property type="entry name" value="Serpin_sf_1"/>
</dbReference>
<dbReference type="InterPro" id="IPR023796">
    <property type="entry name" value="Serpin_dom"/>
</dbReference>
<dbReference type="PANTHER" id="PTHR11461">
    <property type="entry name" value="SERINE PROTEASE INHIBITOR, SERPIN"/>
    <property type="match status" value="1"/>
</dbReference>
<organism evidence="4 5">
    <name type="scientific">Amborella trichopoda</name>
    <dbReference type="NCBI Taxonomy" id="13333"/>
    <lineage>
        <taxon>Eukaryota</taxon>
        <taxon>Viridiplantae</taxon>
        <taxon>Streptophyta</taxon>
        <taxon>Embryophyta</taxon>
        <taxon>Tracheophyta</taxon>
        <taxon>Spermatophyta</taxon>
        <taxon>Magnoliopsida</taxon>
        <taxon>Amborellales</taxon>
        <taxon>Amborellaceae</taxon>
        <taxon>Amborella</taxon>
    </lineage>
</organism>
<dbReference type="GO" id="GO:0005615">
    <property type="term" value="C:extracellular space"/>
    <property type="evidence" value="ECO:0000318"/>
    <property type="project" value="GO_Central"/>
</dbReference>
<dbReference type="Proteomes" id="UP000017836">
    <property type="component" value="Unassembled WGS sequence"/>
</dbReference>
<dbReference type="Pfam" id="PF00079">
    <property type="entry name" value="Serpin"/>
    <property type="match status" value="1"/>
</dbReference>
<dbReference type="PROSITE" id="PS00284">
    <property type="entry name" value="SERPIN"/>
    <property type="match status" value="1"/>
</dbReference>
<dbReference type="SMART" id="SM00093">
    <property type="entry name" value="SERPIN"/>
    <property type="match status" value="1"/>
</dbReference>
<evidence type="ECO:0000259" key="3">
    <source>
        <dbReference type="SMART" id="SM00093"/>
    </source>
</evidence>
<dbReference type="InterPro" id="IPR023795">
    <property type="entry name" value="Serpin_CS"/>
</dbReference>
<comment type="similarity">
    <text evidence="1 2">Belongs to the serpin family.</text>
</comment>
<dbReference type="HOGENOM" id="CLU_023330_4_0_1"/>
<dbReference type="CDD" id="cd02043">
    <property type="entry name" value="serpinP_plants"/>
    <property type="match status" value="1"/>
</dbReference>
<dbReference type="Gene3D" id="2.30.39.10">
    <property type="entry name" value="Alpha-1-antitrypsin, domain 1"/>
    <property type="match status" value="1"/>
</dbReference>
<gene>
    <name evidence="4" type="ORF">AMTR_s00169p00021870</name>
</gene>
<dbReference type="PANTHER" id="PTHR11461:SF211">
    <property type="entry name" value="GH10112P-RELATED"/>
    <property type="match status" value="1"/>
</dbReference>
<keyword evidence="5" id="KW-1185">Reference proteome</keyword>
<dbReference type="Gramene" id="ERN10114">
    <property type="protein sequence ID" value="ERN10114"/>
    <property type="gene ID" value="AMTR_s00169p00021870"/>
</dbReference>
<dbReference type="Gene3D" id="3.30.497.10">
    <property type="entry name" value="Antithrombin, subunit I, domain 2"/>
    <property type="match status" value="1"/>
</dbReference>
<dbReference type="OMA" id="YFNAAWA"/>
<evidence type="ECO:0000256" key="1">
    <source>
        <dbReference type="ARBA" id="ARBA00009500"/>
    </source>
</evidence>
<dbReference type="InterPro" id="IPR042185">
    <property type="entry name" value="Serpin_sf_2"/>
</dbReference>
<feature type="domain" description="Serpin" evidence="3">
    <location>
        <begin position="15"/>
        <end position="386"/>
    </location>
</feature>
<sequence>MDLRESIHSQSGFSLELLKLVSLDEAKDSNFVFSPLTIHVVLSLIASGSSGKTLDQITSCLRSKKVDDLNALSAQLIDLILVDGSASGGPQLSFVNGVWVDKSYSLKAGFLNTVNSIYKTSPKPATFQEKANEVRGEVNSWAESETKGLIKELLPPGSVDATTRLILSNALYFKGTWTEKFDQSKTQDGTFHLLNGSSVQVPFMTSKKKQFVSAYEGVKVLRLPYQQGEDKRQFAMYILLPDERDGLHKLLEKLGSSGSEFLNQHLPIQSVQVGKFKLPRFKISYGFEVSGALKKLGLVLPFSDQAELSEMVDSSAGHNLSVSSVFHKSFIEVNEEGTEAAAASAAVIILRAMARPIDFVADHPFMFLIREDMTGVVLFVGHMFNPHLSG</sequence>
<accession>W1PQN7</accession>
<dbReference type="InterPro" id="IPR000215">
    <property type="entry name" value="Serpin_fam"/>
</dbReference>
<dbReference type="OrthoDB" id="1063785at2759"/>
<dbReference type="STRING" id="13333.W1PQN7"/>
<dbReference type="KEGG" id="atr:18438277"/>
<evidence type="ECO:0000313" key="4">
    <source>
        <dbReference type="EMBL" id="ERN10114.1"/>
    </source>
</evidence>
<evidence type="ECO:0000256" key="2">
    <source>
        <dbReference type="RuleBase" id="RU000411"/>
    </source>
</evidence>
<proteinExistence type="inferred from homology"/>
<dbReference type="AlphaFoldDB" id="W1PQN7"/>
<protein>
    <recommendedName>
        <fullName evidence="3">Serpin domain-containing protein</fullName>
    </recommendedName>
</protein>
<dbReference type="GO" id="GO:0004867">
    <property type="term" value="F:serine-type endopeptidase inhibitor activity"/>
    <property type="evidence" value="ECO:0007669"/>
    <property type="project" value="InterPro"/>
</dbReference>
<dbReference type="EMBL" id="KI392972">
    <property type="protein sequence ID" value="ERN10114.1"/>
    <property type="molecule type" value="Genomic_DNA"/>
</dbReference>